<reference evidence="9 10" key="1">
    <citation type="journal article" date="2016" name="Mol. Biol. Evol.">
        <title>Comparative Genomics of Early-Diverging Mushroom-Forming Fungi Provides Insights into the Origins of Lignocellulose Decay Capabilities.</title>
        <authorList>
            <person name="Nagy L.G."/>
            <person name="Riley R."/>
            <person name="Tritt A."/>
            <person name="Adam C."/>
            <person name="Daum C."/>
            <person name="Floudas D."/>
            <person name="Sun H."/>
            <person name="Yadav J.S."/>
            <person name="Pangilinan J."/>
            <person name="Larsson K.H."/>
            <person name="Matsuura K."/>
            <person name="Barry K."/>
            <person name="Labutti K."/>
            <person name="Kuo R."/>
            <person name="Ohm R.A."/>
            <person name="Bhattacharya S.S."/>
            <person name="Shirouzu T."/>
            <person name="Yoshinaga Y."/>
            <person name="Martin F.M."/>
            <person name="Grigoriev I.V."/>
            <person name="Hibbett D.S."/>
        </authorList>
    </citation>
    <scope>NUCLEOTIDE SEQUENCE [LARGE SCALE GENOMIC DNA]</scope>
    <source>
        <strain evidence="9 10">L-15889</strain>
    </source>
</reference>
<evidence type="ECO:0000313" key="9">
    <source>
        <dbReference type="EMBL" id="KZT70400.1"/>
    </source>
</evidence>
<evidence type="ECO:0000256" key="7">
    <source>
        <dbReference type="RuleBase" id="RU363059"/>
    </source>
</evidence>
<evidence type="ECO:0000256" key="5">
    <source>
        <dbReference type="ARBA" id="ARBA00022989"/>
    </source>
</evidence>
<evidence type="ECO:0000256" key="4">
    <source>
        <dbReference type="ARBA" id="ARBA00022824"/>
    </source>
</evidence>
<comment type="function">
    <text evidence="7">May be involved in the degradation of misfolded endoplasmic reticulum (ER) luminal proteins.</text>
</comment>
<evidence type="ECO:0000256" key="2">
    <source>
        <dbReference type="ARBA" id="ARBA00008917"/>
    </source>
</evidence>
<name>A0A165R786_9APHY</name>
<accession>A0A165R786</accession>
<feature type="transmembrane region" description="Helical" evidence="7">
    <location>
        <begin position="51"/>
        <end position="73"/>
    </location>
</feature>
<keyword evidence="4 7" id="KW-0256">Endoplasmic reticulum</keyword>
<dbReference type="STRING" id="1314783.A0A165R786"/>
<sequence>MSLWTEIRKIPPVTRFLCGSSLAVTVPVLLESVSAYLYFYDKSLVTQRFQIWRVFTTFFIGPFGIGYIFHFAMLYQHSQELETSYYQGRSGDYAWQLLQVAIGVLILNIPLGTVMHHRPFFLALVYLTSRLASPDAQTSLFGMISFPVRYLPYVFIALDLLMEGRAGAARAISGAIVGHLWWWGVWDSRVIERYGTAPAWLKRLFGQDPGPSAHGSWKRGGVQGVPPRQVREESRPGGHRWGSGHRLGDS</sequence>
<comment type="similarity">
    <text evidence="2 7">Belongs to the derlin family.</text>
</comment>
<comment type="subcellular location">
    <subcellularLocation>
        <location evidence="1 7">Endoplasmic reticulum membrane</location>
        <topology evidence="1 7">Multi-pass membrane protein</topology>
    </subcellularLocation>
</comment>
<feature type="transmembrane region" description="Helical" evidence="7">
    <location>
        <begin position="93"/>
        <end position="111"/>
    </location>
</feature>
<dbReference type="InterPro" id="IPR035952">
    <property type="entry name" value="Rhomboid-like_sf"/>
</dbReference>
<organism evidence="9 10">
    <name type="scientific">Daedalea quercina L-15889</name>
    <dbReference type="NCBI Taxonomy" id="1314783"/>
    <lineage>
        <taxon>Eukaryota</taxon>
        <taxon>Fungi</taxon>
        <taxon>Dikarya</taxon>
        <taxon>Basidiomycota</taxon>
        <taxon>Agaricomycotina</taxon>
        <taxon>Agaricomycetes</taxon>
        <taxon>Polyporales</taxon>
        <taxon>Fomitopsis</taxon>
    </lineage>
</organism>
<evidence type="ECO:0000256" key="3">
    <source>
        <dbReference type="ARBA" id="ARBA00022692"/>
    </source>
</evidence>
<evidence type="ECO:0000313" key="10">
    <source>
        <dbReference type="Proteomes" id="UP000076727"/>
    </source>
</evidence>
<dbReference type="GO" id="GO:0006950">
    <property type="term" value="P:response to stress"/>
    <property type="evidence" value="ECO:0007669"/>
    <property type="project" value="UniProtKB-ARBA"/>
</dbReference>
<comment type="caution">
    <text evidence="7">Lacks conserved residue(s) required for the propagation of feature annotation.</text>
</comment>
<dbReference type="Pfam" id="PF04511">
    <property type="entry name" value="DER1"/>
    <property type="match status" value="1"/>
</dbReference>
<proteinExistence type="inferred from homology"/>
<dbReference type="GO" id="GO:0005789">
    <property type="term" value="C:endoplasmic reticulum membrane"/>
    <property type="evidence" value="ECO:0007669"/>
    <property type="project" value="UniProtKB-SubCell"/>
</dbReference>
<evidence type="ECO:0000256" key="1">
    <source>
        <dbReference type="ARBA" id="ARBA00004477"/>
    </source>
</evidence>
<protein>
    <recommendedName>
        <fullName evidence="7">Derlin</fullName>
    </recommendedName>
</protein>
<evidence type="ECO:0000256" key="8">
    <source>
        <dbReference type="SAM" id="MobiDB-lite"/>
    </source>
</evidence>
<dbReference type="Proteomes" id="UP000076727">
    <property type="component" value="Unassembled WGS sequence"/>
</dbReference>
<keyword evidence="3 7" id="KW-0812">Transmembrane</keyword>
<dbReference type="InterPro" id="IPR007599">
    <property type="entry name" value="DER1"/>
</dbReference>
<feature type="transmembrane region" description="Helical" evidence="7">
    <location>
        <begin position="20"/>
        <end position="39"/>
    </location>
</feature>
<dbReference type="AlphaFoldDB" id="A0A165R786"/>
<dbReference type="PANTHER" id="PTHR11009">
    <property type="entry name" value="DER1-LIKE PROTEIN, DERLIN"/>
    <property type="match status" value="1"/>
</dbReference>
<dbReference type="OrthoDB" id="1716531at2759"/>
<dbReference type="SUPFAM" id="SSF144091">
    <property type="entry name" value="Rhomboid-like"/>
    <property type="match status" value="1"/>
</dbReference>
<dbReference type="EMBL" id="KV429051">
    <property type="protein sequence ID" value="KZT70400.1"/>
    <property type="molecule type" value="Genomic_DNA"/>
</dbReference>
<keyword evidence="5 7" id="KW-1133">Transmembrane helix</keyword>
<gene>
    <name evidence="9" type="ORF">DAEQUDRAFT_708395</name>
</gene>
<keyword evidence="6 7" id="KW-0472">Membrane</keyword>
<evidence type="ECO:0000256" key="6">
    <source>
        <dbReference type="ARBA" id="ARBA00023136"/>
    </source>
</evidence>
<keyword evidence="10" id="KW-1185">Reference proteome</keyword>
<feature type="region of interest" description="Disordered" evidence="8">
    <location>
        <begin position="212"/>
        <end position="250"/>
    </location>
</feature>